<sequence>MNAAEQLETTLPDIIKPVWWTGKPAVAPERYQIDCADMALDEAALQPGGELDRRINEVFDRVGLVHLINTGFTDMQLMHKAAMLVIKKQVEYKGGSNPRSELQPNVYEVGAPLSAWLHYHHEMAYVGSSTEMLGFLGHHTLGDRGWTFVSDNLKATDDILATEFGQKLKEKGLCYHRNLTDREAFKGRQEIGVYNHWQKSFLTEDPEEAVAIAESRGLQTSWGPDRLLKTRYYISAFEYFKPLDRNLLYSSVADHGMWFDTWPLVQHLPYEDRPLNLTFGDDTPMSREELQLFVDIYDRHGAPIKWEKGDVAVICNYRFAHGRPEVHLAEGEVRELGVIVGNSYDRVGDVEGKW</sequence>
<dbReference type="GO" id="GO:0017000">
    <property type="term" value="P:antibiotic biosynthetic process"/>
    <property type="evidence" value="ECO:0007669"/>
    <property type="project" value="UniProtKB-KW"/>
</dbReference>
<dbReference type="OrthoDB" id="9769888at2"/>
<evidence type="ECO:0000256" key="1">
    <source>
        <dbReference type="ARBA" id="ARBA00001954"/>
    </source>
</evidence>
<evidence type="ECO:0000313" key="5">
    <source>
        <dbReference type="EMBL" id="ARN75402.1"/>
    </source>
</evidence>
<feature type="domain" description="TauD/TfdA-like" evidence="4">
    <location>
        <begin position="52"/>
        <end position="332"/>
    </location>
</feature>
<dbReference type="InterPro" id="IPR042098">
    <property type="entry name" value="TauD-like_sf"/>
</dbReference>
<dbReference type="AlphaFoldDB" id="A0A1X9NG69"/>
<dbReference type="PANTHER" id="PTHR10696:SF56">
    <property type="entry name" value="TAUD_TFDA-LIKE DOMAIN-CONTAINING PROTEIN"/>
    <property type="match status" value="1"/>
</dbReference>
<dbReference type="KEGG" id="osg:BST96_15555"/>
<dbReference type="RefSeq" id="WP_085759579.1">
    <property type="nucleotide sequence ID" value="NZ_CP019343.1"/>
</dbReference>
<dbReference type="InterPro" id="IPR050411">
    <property type="entry name" value="AlphaKG_dependent_hydroxylases"/>
</dbReference>
<dbReference type="Proteomes" id="UP000193450">
    <property type="component" value="Chromosome"/>
</dbReference>
<comment type="cofactor">
    <cofactor evidence="1">
        <name>Fe(2+)</name>
        <dbReference type="ChEBI" id="CHEBI:29033"/>
    </cofactor>
</comment>
<keyword evidence="3" id="KW-0045">Antibiotic biosynthesis</keyword>
<dbReference type="InterPro" id="IPR003819">
    <property type="entry name" value="TauD/TfdA-like"/>
</dbReference>
<dbReference type="STRING" id="716816.BST96_15555"/>
<accession>A0A1X9NG69</accession>
<dbReference type="Gene3D" id="3.60.130.10">
    <property type="entry name" value="Clavaminate synthase-like"/>
    <property type="match status" value="1"/>
</dbReference>
<dbReference type="GO" id="GO:0016706">
    <property type="term" value="F:2-oxoglutarate-dependent dioxygenase activity"/>
    <property type="evidence" value="ECO:0007669"/>
    <property type="project" value="UniProtKB-ARBA"/>
</dbReference>
<dbReference type="SUPFAM" id="SSF51197">
    <property type="entry name" value="Clavaminate synthase-like"/>
    <property type="match status" value="1"/>
</dbReference>
<organism evidence="5 6">
    <name type="scientific">Oceanicoccus sagamiensis</name>
    <dbReference type="NCBI Taxonomy" id="716816"/>
    <lineage>
        <taxon>Bacteria</taxon>
        <taxon>Pseudomonadati</taxon>
        <taxon>Pseudomonadota</taxon>
        <taxon>Gammaproteobacteria</taxon>
        <taxon>Cellvibrionales</taxon>
        <taxon>Spongiibacteraceae</taxon>
        <taxon>Oceanicoccus</taxon>
    </lineage>
</organism>
<dbReference type="PANTHER" id="PTHR10696">
    <property type="entry name" value="GAMMA-BUTYROBETAINE HYDROXYLASE-RELATED"/>
    <property type="match status" value="1"/>
</dbReference>
<reference evidence="5 6" key="1">
    <citation type="submission" date="2016-11" db="EMBL/GenBank/DDBJ databases">
        <title>Trade-off between light-utilization and light-protection in marine flavobacteria.</title>
        <authorList>
            <person name="Kumagai Y."/>
        </authorList>
    </citation>
    <scope>NUCLEOTIDE SEQUENCE [LARGE SCALE GENOMIC DNA]</scope>
    <source>
        <strain evidence="5 6">NBRC 107125</strain>
    </source>
</reference>
<gene>
    <name evidence="5" type="ORF">BST96_15555</name>
</gene>
<name>A0A1X9NG69_9GAMM</name>
<dbReference type="EMBL" id="CP019343">
    <property type="protein sequence ID" value="ARN75402.1"/>
    <property type="molecule type" value="Genomic_DNA"/>
</dbReference>
<keyword evidence="2" id="KW-0560">Oxidoreductase</keyword>
<protein>
    <submittedName>
        <fullName evidence="5">Syringomycin synthesis regulator SyrP</fullName>
    </submittedName>
</protein>
<evidence type="ECO:0000313" key="6">
    <source>
        <dbReference type="Proteomes" id="UP000193450"/>
    </source>
</evidence>
<dbReference type="Pfam" id="PF02668">
    <property type="entry name" value="TauD"/>
    <property type="match status" value="1"/>
</dbReference>
<evidence type="ECO:0000256" key="2">
    <source>
        <dbReference type="ARBA" id="ARBA00023002"/>
    </source>
</evidence>
<proteinExistence type="predicted"/>
<keyword evidence="6" id="KW-1185">Reference proteome</keyword>
<evidence type="ECO:0000259" key="4">
    <source>
        <dbReference type="Pfam" id="PF02668"/>
    </source>
</evidence>
<evidence type="ECO:0000256" key="3">
    <source>
        <dbReference type="ARBA" id="ARBA00023194"/>
    </source>
</evidence>